<feature type="compositionally biased region" description="Polar residues" evidence="1">
    <location>
        <begin position="46"/>
        <end position="58"/>
    </location>
</feature>
<keyword evidence="4" id="KW-1185">Reference proteome</keyword>
<proteinExistence type="predicted"/>
<feature type="region of interest" description="Disordered" evidence="1">
    <location>
        <begin position="30"/>
        <end position="65"/>
    </location>
</feature>
<feature type="compositionally biased region" description="Polar residues" evidence="1">
    <location>
        <begin position="478"/>
        <end position="488"/>
    </location>
</feature>
<dbReference type="EMBL" id="ML002386">
    <property type="protein sequence ID" value="RKP38263.1"/>
    <property type="molecule type" value="Genomic_DNA"/>
</dbReference>
<reference evidence="4" key="1">
    <citation type="journal article" date="2018" name="Nat. Microbiol.">
        <title>Leveraging single-cell genomics to expand the fungal tree of life.</title>
        <authorList>
            <person name="Ahrendt S.R."/>
            <person name="Quandt C.A."/>
            <person name="Ciobanu D."/>
            <person name="Clum A."/>
            <person name="Salamov A."/>
            <person name="Andreopoulos B."/>
            <person name="Cheng J.F."/>
            <person name="Woyke T."/>
            <person name="Pelin A."/>
            <person name="Henrissat B."/>
            <person name="Reynolds N.K."/>
            <person name="Benny G.L."/>
            <person name="Smith M.E."/>
            <person name="James T.Y."/>
            <person name="Grigoriev I.V."/>
        </authorList>
    </citation>
    <scope>NUCLEOTIDE SEQUENCE [LARGE SCALE GENOMIC DNA]</scope>
    <source>
        <strain evidence="4">RSA 468</strain>
    </source>
</reference>
<feature type="signal peptide" evidence="2">
    <location>
        <begin position="1"/>
        <end position="19"/>
    </location>
</feature>
<feature type="region of interest" description="Disordered" evidence="1">
    <location>
        <begin position="368"/>
        <end position="404"/>
    </location>
</feature>
<feature type="region of interest" description="Disordered" evidence="1">
    <location>
        <begin position="464"/>
        <end position="495"/>
    </location>
</feature>
<feature type="compositionally biased region" description="Low complexity" evidence="1">
    <location>
        <begin position="464"/>
        <end position="473"/>
    </location>
</feature>
<feature type="region of interest" description="Disordered" evidence="1">
    <location>
        <begin position="253"/>
        <end position="283"/>
    </location>
</feature>
<feature type="chain" id="PRO_5020865849" evidence="2">
    <location>
        <begin position="20"/>
        <end position="495"/>
    </location>
</feature>
<evidence type="ECO:0000256" key="1">
    <source>
        <dbReference type="SAM" id="MobiDB-lite"/>
    </source>
</evidence>
<dbReference type="AlphaFoldDB" id="A0A4P9ZX92"/>
<name>A0A4P9ZX92_9FUNG</name>
<evidence type="ECO:0000313" key="4">
    <source>
        <dbReference type="Proteomes" id="UP000268162"/>
    </source>
</evidence>
<accession>A0A4P9ZX92</accession>
<sequence length="495" mass="53955">MKTQITIPLLTLATMSVQAAPMDQTAPWIRPPAVTMPVPQHYGNHGNPSSGPRHQQPSGPEHNYYRNALGNAYDSYSTTEQYGDFNEWDKSNWEATTSGNVKESRLGKRYNPVTGAGLAPNDSRNPGIASVYGNIYVSTTGLPQLPMNNGPPRSFGQNPHLLPSDMYQSAFYPPTQMPNESTSYPNHLTNDYSNLEFGTPIAAAQQNAKLNEYRRKNPFGLTVTTGFTKDKRVTPPNDDENQVARNNSFWIETPTPLREKPGTGGFQPGEVNDAPPTNTRLTQTNRKGSFWINTPSPKDPVFANSPSEYVDSPANFNNIDQLGLYFNSLKSTQNSSSKAGVVLKSTAVATPEDPKSLDSTAKVAADSGFYQPQPASGHSPPKKWQYTTPSMQAPTGGRTDTLPAGKLAEDEDEDEDIFYDAKSVSEVASDALSVKQESAAPTVLNTPAQSKPWFWQRLFAKSSPADVAAAPAPERTEPSQLSNTSSGWLSRFSRA</sequence>
<protein>
    <submittedName>
        <fullName evidence="3">Uncharacterized protein</fullName>
    </submittedName>
</protein>
<organism evidence="3 4">
    <name type="scientific">Dimargaris cristalligena</name>
    <dbReference type="NCBI Taxonomy" id="215637"/>
    <lineage>
        <taxon>Eukaryota</taxon>
        <taxon>Fungi</taxon>
        <taxon>Fungi incertae sedis</taxon>
        <taxon>Zoopagomycota</taxon>
        <taxon>Kickxellomycotina</taxon>
        <taxon>Dimargaritomycetes</taxon>
        <taxon>Dimargaritales</taxon>
        <taxon>Dimargaritaceae</taxon>
        <taxon>Dimargaris</taxon>
    </lineage>
</organism>
<evidence type="ECO:0000256" key="2">
    <source>
        <dbReference type="SAM" id="SignalP"/>
    </source>
</evidence>
<keyword evidence="2" id="KW-0732">Signal</keyword>
<dbReference type="Proteomes" id="UP000268162">
    <property type="component" value="Unassembled WGS sequence"/>
</dbReference>
<gene>
    <name evidence="3" type="ORF">BJ085DRAFT_33222</name>
</gene>
<evidence type="ECO:0000313" key="3">
    <source>
        <dbReference type="EMBL" id="RKP38263.1"/>
    </source>
</evidence>